<evidence type="ECO:0000313" key="2">
    <source>
        <dbReference type="EMBL" id="CCC93972.1"/>
    </source>
</evidence>
<dbReference type="EMBL" id="HE575323">
    <property type="protein sequence ID" value="CCC93972.1"/>
    <property type="molecule type" value="Genomic_DNA"/>
</dbReference>
<feature type="compositionally biased region" description="Basic residues" evidence="1">
    <location>
        <begin position="111"/>
        <end position="125"/>
    </location>
</feature>
<gene>
    <name evidence="2" type="ORF">TCIL3000_10_7460</name>
</gene>
<name>G0UX55_TRYCI</name>
<protein>
    <submittedName>
        <fullName evidence="2">Uncharacterized protein</fullName>
    </submittedName>
</protein>
<evidence type="ECO:0000256" key="1">
    <source>
        <dbReference type="SAM" id="MobiDB-lite"/>
    </source>
</evidence>
<reference evidence="2" key="1">
    <citation type="journal article" date="2012" name="Proc. Natl. Acad. Sci. U.S.A.">
        <title>Antigenic diversity is generated by distinct evolutionary mechanisms in African trypanosome species.</title>
        <authorList>
            <person name="Jackson A.P."/>
            <person name="Berry A."/>
            <person name="Aslett M."/>
            <person name="Allison H.C."/>
            <person name="Burton P."/>
            <person name="Vavrova-Anderson J."/>
            <person name="Brown R."/>
            <person name="Browne H."/>
            <person name="Corton N."/>
            <person name="Hauser H."/>
            <person name="Gamble J."/>
            <person name="Gilderthorp R."/>
            <person name="Marcello L."/>
            <person name="McQuillan J."/>
            <person name="Otto T.D."/>
            <person name="Quail M.A."/>
            <person name="Sanders M.J."/>
            <person name="van Tonder A."/>
            <person name="Ginger M.L."/>
            <person name="Field M.C."/>
            <person name="Barry J.D."/>
            <person name="Hertz-Fowler C."/>
            <person name="Berriman M."/>
        </authorList>
    </citation>
    <scope>NUCLEOTIDE SEQUENCE</scope>
    <source>
        <strain evidence="2">IL3000</strain>
    </source>
</reference>
<dbReference type="AlphaFoldDB" id="G0UX55"/>
<sequence>MIRRIAARQVGGLASPLQMFSKLRWAGTKSSRTMSRKVVKSSSSLSSSTDHSPKRIDVPVVKPGKRTSTSSPTAQRAPKVISTGGGQARQLESRTGSKASRPSSSAEKRKPPLHAHTKQKIKYNKRVAAIAKLWRLRKKRVTKPSSGTGHTSKHALEVKSKRSKSPRR</sequence>
<proteinExistence type="predicted"/>
<feature type="region of interest" description="Disordered" evidence="1">
    <location>
        <begin position="27"/>
        <end position="168"/>
    </location>
</feature>
<feature type="compositionally biased region" description="Low complexity" evidence="1">
    <location>
        <begin position="40"/>
        <end position="49"/>
    </location>
</feature>
<dbReference type="VEuPathDB" id="TriTrypDB:TcIL3000_10_7460"/>
<accession>G0UX55</accession>
<organism evidence="2">
    <name type="scientific">Trypanosoma congolense (strain IL3000)</name>
    <dbReference type="NCBI Taxonomy" id="1068625"/>
    <lineage>
        <taxon>Eukaryota</taxon>
        <taxon>Discoba</taxon>
        <taxon>Euglenozoa</taxon>
        <taxon>Kinetoplastea</taxon>
        <taxon>Metakinetoplastina</taxon>
        <taxon>Trypanosomatida</taxon>
        <taxon>Trypanosomatidae</taxon>
        <taxon>Trypanosoma</taxon>
        <taxon>Nannomonas</taxon>
    </lineage>
</organism>
<feature type="compositionally biased region" description="Polar residues" evidence="1">
    <location>
        <begin position="93"/>
        <end position="105"/>
    </location>
</feature>